<feature type="transmembrane region" description="Helical" evidence="1">
    <location>
        <begin position="12"/>
        <end position="34"/>
    </location>
</feature>
<dbReference type="AlphaFoldDB" id="A0A9W9FIN2"/>
<name>A0A9W9FIN2_9EURO</name>
<protein>
    <recommendedName>
        <fullName evidence="4">Actin cortical patch SUR7/pH-response regulator PalI</fullName>
    </recommendedName>
</protein>
<dbReference type="GO" id="GO:0031505">
    <property type="term" value="P:fungal-type cell wall organization"/>
    <property type="evidence" value="ECO:0007669"/>
    <property type="project" value="TreeGrafter"/>
</dbReference>
<dbReference type="OrthoDB" id="4480814at2759"/>
<dbReference type="Pfam" id="PF06687">
    <property type="entry name" value="SUR7"/>
    <property type="match status" value="1"/>
</dbReference>
<feature type="transmembrane region" description="Helical" evidence="1">
    <location>
        <begin position="186"/>
        <end position="206"/>
    </location>
</feature>
<evidence type="ECO:0000313" key="3">
    <source>
        <dbReference type="Proteomes" id="UP001149165"/>
    </source>
</evidence>
<reference evidence="2" key="2">
    <citation type="journal article" date="2023" name="IMA Fungus">
        <title>Comparative genomic study of the Penicillium genus elucidates a diverse pangenome and 15 lateral gene transfer events.</title>
        <authorList>
            <person name="Petersen C."/>
            <person name="Sorensen T."/>
            <person name="Nielsen M.R."/>
            <person name="Sondergaard T.E."/>
            <person name="Sorensen J.L."/>
            <person name="Fitzpatrick D.A."/>
            <person name="Frisvad J.C."/>
            <person name="Nielsen K.L."/>
        </authorList>
    </citation>
    <scope>NUCLEOTIDE SEQUENCE</scope>
    <source>
        <strain evidence="2">IBT 30069</strain>
    </source>
</reference>
<evidence type="ECO:0000313" key="2">
    <source>
        <dbReference type="EMBL" id="KAJ5100840.1"/>
    </source>
</evidence>
<keyword evidence="1" id="KW-0812">Transmembrane</keyword>
<dbReference type="EMBL" id="JAPQKH010000004">
    <property type="protein sequence ID" value="KAJ5100840.1"/>
    <property type="molecule type" value="Genomic_DNA"/>
</dbReference>
<comment type="caution">
    <text evidence="2">The sequence shown here is derived from an EMBL/GenBank/DDBJ whole genome shotgun (WGS) entry which is preliminary data.</text>
</comment>
<organism evidence="2 3">
    <name type="scientific">Penicillium angulare</name>
    <dbReference type="NCBI Taxonomy" id="116970"/>
    <lineage>
        <taxon>Eukaryota</taxon>
        <taxon>Fungi</taxon>
        <taxon>Dikarya</taxon>
        <taxon>Ascomycota</taxon>
        <taxon>Pezizomycotina</taxon>
        <taxon>Eurotiomycetes</taxon>
        <taxon>Eurotiomycetidae</taxon>
        <taxon>Eurotiales</taxon>
        <taxon>Aspergillaceae</taxon>
        <taxon>Penicillium</taxon>
    </lineage>
</organism>
<proteinExistence type="predicted"/>
<evidence type="ECO:0008006" key="4">
    <source>
        <dbReference type="Google" id="ProtNLM"/>
    </source>
</evidence>
<dbReference type="PANTHER" id="PTHR28019">
    <property type="entry name" value="CELL MEMBRANE PROTEIN YLR413W-RELATED"/>
    <property type="match status" value="1"/>
</dbReference>
<gene>
    <name evidence="2" type="ORF">N7456_006892</name>
</gene>
<dbReference type="PANTHER" id="PTHR28019:SF2">
    <property type="entry name" value="CELL MEMBRANE PROTEIN YLR413W-RELATED"/>
    <property type="match status" value="1"/>
</dbReference>
<keyword evidence="1" id="KW-0472">Membrane</keyword>
<keyword evidence="1" id="KW-1133">Transmembrane helix</keyword>
<dbReference type="GO" id="GO:0051285">
    <property type="term" value="C:cell cortex of cell tip"/>
    <property type="evidence" value="ECO:0007669"/>
    <property type="project" value="TreeGrafter"/>
</dbReference>
<dbReference type="Proteomes" id="UP001149165">
    <property type="component" value="Unassembled WGS sequence"/>
</dbReference>
<dbReference type="InterPro" id="IPR009571">
    <property type="entry name" value="SUR7/Rim9-like_fungi"/>
</dbReference>
<dbReference type="GO" id="GO:0005886">
    <property type="term" value="C:plasma membrane"/>
    <property type="evidence" value="ECO:0007669"/>
    <property type="project" value="InterPro"/>
</dbReference>
<evidence type="ECO:0000256" key="1">
    <source>
        <dbReference type="SAM" id="Phobius"/>
    </source>
</evidence>
<feature type="transmembrane region" description="Helical" evidence="1">
    <location>
        <begin position="262"/>
        <end position="286"/>
    </location>
</feature>
<reference evidence="2" key="1">
    <citation type="submission" date="2022-11" db="EMBL/GenBank/DDBJ databases">
        <authorList>
            <person name="Petersen C."/>
        </authorList>
    </citation>
    <scope>NUCLEOTIDE SEQUENCE</scope>
    <source>
        <strain evidence="2">IBT 30069</strain>
    </source>
</reference>
<feature type="transmembrane region" description="Helical" evidence="1">
    <location>
        <begin position="218"/>
        <end position="242"/>
    </location>
</feature>
<sequence length="290" mass="31331">MKVPRRISTDKAAAWLTISASAVAVICWSIFFAGCTSPSTSNHLYLMEVNLKNFPRIQGSSISQGFSQLLPRAPPVSLNPKEIPTEIGSATSDIASTVESTPHQIGGAAEDITSEIKFHLPDYYRVGLWGYCSGDDDQKTMCSHPSLSFCFDLSAILRSASPLVDHILRGEGDPGISGYARLSHGITGMCILGFIMTILAIVLGVWREFYGGHKKLLTALHMCSLALVTAAALGVTTMYGIFSHTITEVLDDLDGTARVGGSMLALLWMAMVLSLGAFSVCLVRFFRRDF</sequence>
<accession>A0A9W9FIN2</accession>
<keyword evidence="3" id="KW-1185">Reference proteome</keyword>
<dbReference type="InterPro" id="IPR052413">
    <property type="entry name" value="SUR7_domain"/>
</dbReference>
<dbReference type="PROSITE" id="PS51257">
    <property type="entry name" value="PROKAR_LIPOPROTEIN"/>
    <property type="match status" value="1"/>
</dbReference>
<dbReference type="Gene3D" id="1.20.140.150">
    <property type="match status" value="1"/>
</dbReference>